<dbReference type="InterPro" id="IPR002656">
    <property type="entry name" value="Acyl_transf_3_dom"/>
</dbReference>
<feature type="transmembrane region" description="Helical" evidence="1">
    <location>
        <begin position="195"/>
        <end position="219"/>
    </location>
</feature>
<keyword evidence="1" id="KW-0812">Transmembrane</keyword>
<keyword evidence="1" id="KW-0472">Membrane</keyword>
<feature type="domain" description="Acyltransferase 3" evidence="2">
    <location>
        <begin position="13"/>
        <end position="337"/>
    </location>
</feature>
<organism evidence="3 4">
    <name type="scientific">Aquabacterium commune</name>
    <dbReference type="NCBI Taxonomy" id="70586"/>
    <lineage>
        <taxon>Bacteria</taxon>
        <taxon>Pseudomonadati</taxon>
        <taxon>Pseudomonadota</taxon>
        <taxon>Betaproteobacteria</taxon>
        <taxon>Burkholderiales</taxon>
        <taxon>Aquabacterium</taxon>
    </lineage>
</organism>
<feature type="transmembrane region" description="Helical" evidence="1">
    <location>
        <begin position="283"/>
        <end position="301"/>
    </location>
</feature>
<feature type="transmembrane region" description="Helical" evidence="1">
    <location>
        <begin position="111"/>
        <end position="132"/>
    </location>
</feature>
<name>A0A4R6RRJ2_9BURK</name>
<feature type="transmembrane region" description="Helical" evidence="1">
    <location>
        <begin position="254"/>
        <end position="271"/>
    </location>
</feature>
<keyword evidence="1" id="KW-1133">Transmembrane helix</keyword>
<gene>
    <name evidence="3" type="ORF">EV672_101698</name>
</gene>
<feature type="transmembrane region" description="Helical" evidence="1">
    <location>
        <begin position="35"/>
        <end position="59"/>
    </location>
</feature>
<dbReference type="Pfam" id="PF01757">
    <property type="entry name" value="Acyl_transf_3"/>
    <property type="match status" value="1"/>
</dbReference>
<feature type="transmembrane region" description="Helical" evidence="1">
    <location>
        <begin position="321"/>
        <end position="340"/>
    </location>
</feature>
<dbReference type="OrthoDB" id="9814807at2"/>
<feature type="transmembrane region" description="Helical" evidence="1">
    <location>
        <begin position="168"/>
        <end position="189"/>
    </location>
</feature>
<dbReference type="PANTHER" id="PTHR23028:SF53">
    <property type="entry name" value="ACYL_TRANSF_3 DOMAIN-CONTAINING PROTEIN"/>
    <property type="match status" value="1"/>
</dbReference>
<dbReference type="GO" id="GO:0016020">
    <property type="term" value="C:membrane"/>
    <property type="evidence" value="ECO:0007669"/>
    <property type="project" value="TreeGrafter"/>
</dbReference>
<feature type="transmembrane region" description="Helical" evidence="1">
    <location>
        <begin position="231"/>
        <end position="248"/>
    </location>
</feature>
<dbReference type="EMBL" id="SNXW01000001">
    <property type="protein sequence ID" value="TDP88546.1"/>
    <property type="molecule type" value="Genomic_DNA"/>
</dbReference>
<reference evidence="3 4" key="1">
    <citation type="submission" date="2019-03" db="EMBL/GenBank/DDBJ databases">
        <title>Genomic Encyclopedia of Type Strains, Phase IV (KMG-IV): sequencing the most valuable type-strain genomes for metagenomic binning, comparative biology and taxonomic classification.</title>
        <authorList>
            <person name="Goeker M."/>
        </authorList>
    </citation>
    <scope>NUCLEOTIDE SEQUENCE [LARGE SCALE GENOMIC DNA]</scope>
    <source>
        <strain evidence="3 4">DSM 11901</strain>
    </source>
</reference>
<sequence length="612" mass="67624">MQAPHTSHMQYRPEIDGLRSVAVLPVILSHAGFKIFHGGFVGVDVFFVISGFLITSILLAETSQGRFSLLTFYERRARRILPALFVVMAACLPVAYWGMLPNEFKNFGQSLVATSLFANNVLLMVTSGYWSLASEFKPLLHTWSLGVEEQFYILFPLLLMLCRRWRPAALMALFALLALCSLVAAEWGSRAWPNAAFYLLPTRAWELLMGSMAAALPLLRPQPVLSAGLRQGLSLAGLAMIVVSVLTFDESVPSPSLLILLPTLGAVLIIVCATPGTWVQRLLASKVPVTIGLISYSAYLWHQPLFAFARILEAEAPTPSLMLALSVLSLLLAYLSWRFIEAPFRAKGRVSRAMVFGGALVGSLCFVAVGGYVQLRQGMPERMFDASVAQQPGMYIGYNQRIFQRKLDAFPRSDVPGVRKVLVQGNSYARDFVNMNLEAFEQAKLEFVYRDDFPECLGEVTGVHATLLRQADVIVYASGGARIRCVTENIAAAHKAGKAIFYMGGKHFGYNLNWVVRLPAAERANQSNAVVKVARDEELALKGKVPPSHFVSIYDRVMVGEWRMPITDAQGHLLTPDRVHLTQHGAVHIGPRVLYDTAYEQALGRPLQSLPR</sequence>
<evidence type="ECO:0000313" key="3">
    <source>
        <dbReference type="EMBL" id="TDP88546.1"/>
    </source>
</evidence>
<dbReference type="PANTHER" id="PTHR23028">
    <property type="entry name" value="ACETYLTRANSFERASE"/>
    <property type="match status" value="1"/>
</dbReference>
<dbReference type="RefSeq" id="WP_133606226.1">
    <property type="nucleotide sequence ID" value="NZ_SNXW01000001.1"/>
</dbReference>
<evidence type="ECO:0000256" key="1">
    <source>
        <dbReference type="SAM" id="Phobius"/>
    </source>
</evidence>
<dbReference type="Proteomes" id="UP000294593">
    <property type="component" value="Unassembled WGS sequence"/>
</dbReference>
<evidence type="ECO:0000313" key="4">
    <source>
        <dbReference type="Proteomes" id="UP000294593"/>
    </source>
</evidence>
<proteinExistence type="predicted"/>
<accession>A0A4R6RRJ2</accession>
<keyword evidence="4" id="KW-1185">Reference proteome</keyword>
<evidence type="ECO:0000259" key="2">
    <source>
        <dbReference type="Pfam" id="PF01757"/>
    </source>
</evidence>
<dbReference type="InterPro" id="IPR050879">
    <property type="entry name" value="Acyltransferase_3"/>
</dbReference>
<feature type="transmembrane region" description="Helical" evidence="1">
    <location>
        <begin position="352"/>
        <end position="373"/>
    </location>
</feature>
<comment type="caution">
    <text evidence="3">The sequence shown here is derived from an EMBL/GenBank/DDBJ whole genome shotgun (WGS) entry which is preliminary data.</text>
</comment>
<protein>
    <submittedName>
        <fullName evidence="3">Peptidoglycan/LPS O-acetylase OafA/YrhL</fullName>
    </submittedName>
</protein>
<feature type="transmembrane region" description="Helical" evidence="1">
    <location>
        <begin position="80"/>
        <end position="99"/>
    </location>
</feature>
<dbReference type="GO" id="GO:0009103">
    <property type="term" value="P:lipopolysaccharide biosynthetic process"/>
    <property type="evidence" value="ECO:0007669"/>
    <property type="project" value="TreeGrafter"/>
</dbReference>
<dbReference type="AlphaFoldDB" id="A0A4R6RRJ2"/>
<dbReference type="GO" id="GO:0016747">
    <property type="term" value="F:acyltransferase activity, transferring groups other than amino-acyl groups"/>
    <property type="evidence" value="ECO:0007669"/>
    <property type="project" value="InterPro"/>
</dbReference>